<evidence type="ECO:0000259" key="1">
    <source>
        <dbReference type="Pfam" id="PF00644"/>
    </source>
</evidence>
<dbReference type="OrthoDB" id="27440at2759"/>
<evidence type="ECO:0000313" key="3">
    <source>
        <dbReference type="Proteomes" id="UP000014680"/>
    </source>
</evidence>
<name>A0A0A1TXH5_ENTIV</name>
<dbReference type="Gene3D" id="3.10.110.10">
    <property type="entry name" value="Ubiquitin Conjugating Enzyme"/>
    <property type="match status" value="1"/>
</dbReference>
<proteinExistence type="predicted"/>
<dbReference type="OMA" id="CMENDEV"/>
<sequence length="468" mass="54524">MSYIEDEFTAFCEKNDSFCMLDHSTSKHVFHVLYIPDDKEFTLQYPNGTPSQYDIKISGKKYEHVVNRTKTTWSLIPPTDLTDALTQTAKFLKEEKQHQEDLKNDPFLKRKNLSDRLDAQRKVALESETQIFAFDTEIAYQNLKEDIIQSFFDEKKFGFLIQPVNDNPYHWIVSYKNFNSTWDIYSDMEKMMTLSARDSIELELEFSSTMFPVIPPKYNFLSPKLTQESLKKIFKSGAFEKDVYNPLTKIMFLTNIRNVIEKFARIDFGKNNKTISDYRNENNMYEQQLAKPLLGQLVQLGKDFIENTTTRYKTQYNGFQFQKSNSIQFNNFLLENSLSYQRFIKSIEKFGMESIQSSGFFCWHGSDDNCIQSICKNGFDPHRRAGQAYGPGEYFAKEPATSMGYTKGNNHLILTYVLRPKDKKILKDTSGIYVVNNPTDWSYSYCLPVLVITFGFGKPVNFLDKSIN</sequence>
<reference evidence="2 3" key="1">
    <citation type="submission" date="2012-10" db="EMBL/GenBank/DDBJ databases">
        <authorList>
            <person name="Zafar N."/>
            <person name="Inman J."/>
            <person name="Hall N."/>
            <person name="Lorenzi H."/>
            <person name="Caler E."/>
        </authorList>
    </citation>
    <scope>NUCLEOTIDE SEQUENCE [LARGE SCALE GENOMIC DNA]</scope>
    <source>
        <strain evidence="2 3">IP1</strain>
    </source>
</reference>
<dbReference type="VEuPathDB" id="AmoebaDB:EIN_137070"/>
<dbReference type="SUPFAM" id="SSF56399">
    <property type="entry name" value="ADP-ribosylation"/>
    <property type="match status" value="1"/>
</dbReference>
<dbReference type="Pfam" id="PF00644">
    <property type="entry name" value="PARP"/>
    <property type="match status" value="1"/>
</dbReference>
<organism evidence="2 3">
    <name type="scientific">Entamoeba invadens IP1</name>
    <dbReference type="NCBI Taxonomy" id="370355"/>
    <lineage>
        <taxon>Eukaryota</taxon>
        <taxon>Amoebozoa</taxon>
        <taxon>Evosea</taxon>
        <taxon>Archamoebae</taxon>
        <taxon>Mastigamoebida</taxon>
        <taxon>Entamoebidae</taxon>
        <taxon>Entamoeba</taxon>
    </lineage>
</organism>
<dbReference type="CDD" id="cd23802">
    <property type="entry name" value="UBCc_UBE2Q"/>
    <property type="match status" value="1"/>
</dbReference>
<dbReference type="Gene3D" id="3.90.228.10">
    <property type="match status" value="1"/>
</dbReference>
<dbReference type="InterPro" id="IPR016135">
    <property type="entry name" value="UBQ-conjugating_enzyme/RWD"/>
</dbReference>
<dbReference type="InterPro" id="IPR012317">
    <property type="entry name" value="Poly(ADP-ribose)pol_cat_dom"/>
</dbReference>
<dbReference type="GeneID" id="14884963"/>
<gene>
    <name evidence="2" type="ORF">EIN_137070</name>
</gene>
<dbReference type="KEGG" id="eiv:EIN_137070"/>
<feature type="domain" description="PARP catalytic" evidence="1">
    <location>
        <begin position="356"/>
        <end position="411"/>
    </location>
</feature>
<protein>
    <recommendedName>
        <fullName evidence="1">PARP catalytic domain-containing protein</fullName>
    </recommendedName>
</protein>
<dbReference type="EMBL" id="KB207027">
    <property type="protein sequence ID" value="ELP85993.1"/>
    <property type="molecule type" value="Genomic_DNA"/>
</dbReference>
<evidence type="ECO:0000313" key="2">
    <source>
        <dbReference type="EMBL" id="ELP85993.1"/>
    </source>
</evidence>
<accession>A0A0A1TXH5</accession>
<dbReference type="AlphaFoldDB" id="A0A0A1TXH5"/>
<keyword evidence="3" id="KW-1185">Reference proteome</keyword>
<dbReference type="RefSeq" id="XP_004185339.1">
    <property type="nucleotide sequence ID" value="XM_004185291.1"/>
</dbReference>
<dbReference type="GO" id="GO:0003950">
    <property type="term" value="F:NAD+ poly-ADP-ribosyltransferase activity"/>
    <property type="evidence" value="ECO:0007669"/>
    <property type="project" value="InterPro"/>
</dbReference>
<dbReference type="Proteomes" id="UP000014680">
    <property type="component" value="Unassembled WGS sequence"/>
</dbReference>